<evidence type="ECO:0000256" key="2">
    <source>
        <dbReference type="ARBA" id="ARBA00022485"/>
    </source>
</evidence>
<dbReference type="KEGG" id="mfn:Ga0123462_2173"/>
<dbReference type="NCBIfam" id="TIGR01574">
    <property type="entry name" value="miaB-methiolase"/>
    <property type="match status" value="1"/>
</dbReference>
<evidence type="ECO:0000259" key="16">
    <source>
        <dbReference type="PROSITE" id="PS51449"/>
    </source>
</evidence>
<evidence type="ECO:0000256" key="11">
    <source>
        <dbReference type="ARBA" id="ARBA00050926"/>
    </source>
</evidence>
<dbReference type="Pfam" id="PF01938">
    <property type="entry name" value="TRAM"/>
    <property type="match status" value="1"/>
</dbReference>
<dbReference type="PANTHER" id="PTHR43020:SF2">
    <property type="entry name" value="MITOCHONDRIAL TRNA METHYLTHIOTRANSFERASE CDK5RAP1"/>
    <property type="match status" value="1"/>
</dbReference>
<organism evidence="18 19">
    <name type="scientific">Mariprofundus ferrinatatus</name>
    <dbReference type="NCBI Taxonomy" id="1921087"/>
    <lineage>
        <taxon>Bacteria</taxon>
        <taxon>Pseudomonadati</taxon>
        <taxon>Pseudomonadota</taxon>
        <taxon>Candidatius Mariprofundia</taxon>
        <taxon>Mariprofundales</taxon>
        <taxon>Mariprofundaceae</taxon>
        <taxon>Mariprofundus</taxon>
    </lineage>
</organism>
<dbReference type="InterPro" id="IPR023404">
    <property type="entry name" value="rSAM_horseshoe"/>
</dbReference>
<dbReference type="InterPro" id="IPR005839">
    <property type="entry name" value="Methylthiotransferase"/>
</dbReference>
<dbReference type="SFLD" id="SFLDG01082">
    <property type="entry name" value="B12-binding_domain_containing"/>
    <property type="match status" value="1"/>
</dbReference>
<dbReference type="CDD" id="cd01335">
    <property type="entry name" value="Radical_SAM"/>
    <property type="match status" value="1"/>
</dbReference>
<gene>
    <name evidence="14" type="primary">miaB</name>
    <name evidence="18" type="ORF">Ga0123462_2173</name>
</gene>
<dbReference type="EC" id="2.8.4.3" evidence="10 14"/>
<dbReference type="Gene3D" id="3.80.30.20">
    <property type="entry name" value="tm_1862 like domain"/>
    <property type="match status" value="1"/>
</dbReference>
<dbReference type="SFLD" id="SFLDS00029">
    <property type="entry name" value="Radical_SAM"/>
    <property type="match status" value="1"/>
</dbReference>
<evidence type="ECO:0000256" key="6">
    <source>
        <dbReference type="ARBA" id="ARBA00022694"/>
    </source>
</evidence>
<comment type="catalytic activity">
    <reaction evidence="12">
        <text>2-thio-N(6)-dimethylallyladenosine(37) in tRNA + S-adenosyl-L-methionine = 2-methylsulfanyl-N(6)-dimethylallyladenosine(37) in tRNA + S-adenosyl-L-homocysteine + H(+)</text>
        <dbReference type="Rhea" id="RHEA:37063"/>
        <dbReference type="Rhea" id="RHEA-COMP:10376"/>
        <dbReference type="Rhea" id="RHEA-COMP:10377"/>
        <dbReference type="ChEBI" id="CHEBI:15378"/>
        <dbReference type="ChEBI" id="CHEBI:57856"/>
        <dbReference type="ChEBI" id="CHEBI:59789"/>
        <dbReference type="ChEBI" id="CHEBI:74416"/>
        <dbReference type="ChEBI" id="CHEBI:74417"/>
    </reaction>
    <physiologicalReaction direction="left-to-right" evidence="12">
        <dbReference type="Rhea" id="RHEA:37064"/>
    </physiologicalReaction>
</comment>
<evidence type="ECO:0000256" key="14">
    <source>
        <dbReference type="HAMAP-Rule" id="MF_01864"/>
    </source>
</evidence>
<feature type="binding site" evidence="14">
    <location>
        <position position="199"/>
    </location>
    <ligand>
        <name>[4Fe-4S] cluster</name>
        <dbReference type="ChEBI" id="CHEBI:49883"/>
        <label>2</label>
        <note>4Fe-4S-S-AdoMet</note>
    </ligand>
</feature>
<keyword evidence="3 14" id="KW-0963">Cytoplasm</keyword>
<dbReference type="FunFam" id="3.40.50.12160:FF:000001">
    <property type="entry name" value="tRNA-2-methylthio-N(6)-dimethylallyladenosine synthase"/>
    <property type="match status" value="1"/>
</dbReference>
<dbReference type="Proteomes" id="UP000231637">
    <property type="component" value="Chromosome"/>
</dbReference>
<name>A0A2K8L6R8_9PROT</name>
<dbReference type="InterPro" id="IPR013848">
    <property type="entry name" value="Methylthiotransferase_N"/>
</dbReference>
<dbReference type="GO" id="GO:0035597">
    <property type="term" value="F:tRNA-2-methylthio-N(6)-dimethylallyladenosine(37) synthase activity"/>
    <property type="evidence" value="ECO:0007669"/>
    <property type="project" value="UniProtKB-EC"/>
</dbReference>
<reference evidence="18 19" key="1">
    <citation type="submission" date="2016-12" db="EMBL/GenBank/DDBJ databases">
        <title>Isolation and genomic insights into novel planktonic Zetaproteobacteria from stratified waters of the Chesapeake Bay.</title>
        <authorList>
            <person name="McAllister S.M."/>
            <person name="Kato S."/>
            <person name="Chan C.S."/>
            <person name="Chiu B.K."/>
            <person name="Field E.K."/>
        </authorList>
    </citation>
    <scope>NUCLEOTIDE SEQUENCE [LARGE SCALE GENOMIC DNA]</scope>
    <source>
        <strain evidence="18 19">CP-8</strain>
    </source>
</reference>
<protein>
    <recommendedName>
        <fullName evidence="10 14">tRNA-2-methylthio-N(6)-dimethylallyladenosine synthase</fullName>
        <ecNumber evidence="10 14">2.8.4.3</ecNumber>
    </recommendedName>
    <alternativeName>
        <fullName evidence="14">(Dimethylallyl)adenosine tRNA methylthiotransferase MiaB</fullName>
    </alternativeName>
    <alternativeName>
        <fullName evidence="14">tRNA-i(6)A37 methylthiotransferase</fullName>
    </alternativeName>
</protein>
<evidence type="ECO:0000256" key="5">
    <source>
        <dbReference type="ARBA" id="ARBA00022691"/>
    </source>
</evidence>
<proteinExistence type="inferred from homology"/>
<keyword evidence="7 14" id="KW-0479">Metal-binding</keyword>
<dbReference type="PROSITE" id="PS50926">
    <property type="entry name" value="TRAM"/>
    <property type="match status" value="1"/>
</dbReference>
<evidence type="ECO:0000313" key="19">
    <source>
        <dbReference type="Proteomes" id="UP000231637"/>
    </source>
</evidence>
<dbReference type="SFLD" id="SFLDF00273">
    <property type="entry name" value="(dimethylallyl)adenosine_tRNA"/>
    <property type="match status" value="1"/>
</dbReference>
<dbReference type="EMBL" id="CP018800">
    <property type="protein sequence ID" value="ATX83008.1"/>
    <property type="molecule type" value="Genomic_DNA"/>
</dbReference>
<dbReference type="Pfam" id="PF00919">
    <property type="entry name" value="UPF0004"/>
    <property type="match status" value="1"/>
</dbReference>
<feature type="domain" description="TRAM" evidence="15">
    <location>
        <begin position="420"/>
        <end position="482"/>
    </location>
</feature>
<dbReference type="SUPFAM" id="SSF102114">
    <property type="entry name" value="Radical SAM enzymes"/>
    <property type="match status" value="1"/>
</dbReference>
<evidence type="ECO:0000256" key="7">
    <source>
        <dbReference type="ARBA" id="ARBA00022723"/>
    </source>
</evidence>
<evidence type="ECO:0000256" key="10">
    <source>
        <dbReference type="ARBA" id="ARBA00033765"/>
    </source>
</evidence>
<dbReference type="PROSITE" id="PS01278">
    <property type="entry name" value="MTTASE_RADICAL"/>
    <property type="match status" value="1"/>
</dbReference>
<evidence type="ECO:0000259" key="17">
    <source>
        <dbReference type="PROSITE" id="PS51918"/>
    </source>
</evidence>
<evidence type="ECO:0000256" key="9">
    <source>
        <dbReference type="ARBA" id="ARBA00023014"/>
    </source>
</evidence>
<keyword evidence="6 14" id="KW-0819">tRNA processing</keyword>
<comment type="catalytic activity">
    <reaction evidence="11">
        <text>N(6)-dimethylallyladenosine(37) in tRNA + (sulfur carrier)-SH + AH2 + S-adenosyl-L-methionine = 2-thio-N(6)-dimethylallyladenosine(37) in tRNA + (sulfur carrier)-H + 5'-deoxyadenosine + L-methionine + A + H(+)</text>
        <dbReference type="Rhea" id="RHEA:36339"/>
        <dbReference type="Rhea" id="RHEA-COMP:10375"/>
        <dbReference type="Rhea" id="RHEA-COMP:10377"/>
        <dbReference type="Rhea" id="RHEA-COMP:14737"/>
        <dbReference type="Rhea" id="RHEA-COMP:14739"/>
        <dbReference type="ChEBI" id="CHEBI:13193"/>
        <dbReference type="ChEBI" id="CHEBI:15378"/>
        <dbReference type="ChEBI" id="CHEBI:17319"/>
        <dbReference type="ChEBI" id="CHEBI:17499"/>
        <dbReference type="ChEBI" id="CHEBI:29917"/>
        <dbReference type="ChEBI" id="CHEBI:57844"/>
        <dbReference type="ChEBI" id="CHEBI:59789"/>
        <dbReference type="ChEBI" id="CHEBI:64428"/>
        <dbReference type="ChEBI" id="CHEBI:74415"/>
        <dbReference type="ChEBI" id="CHEBI:74416"/>
    </reaction>
    <physiologicalReaction direction="left-to-right" evidence="11">
        <dbReference type="Rhea" id="RHEA:36340"/>
    </physiologicalReaction>
</comment>
<feature type="binding site" evidence="14">
    <location>
        <position position="91"/>
    </location>
    <ligand>
        <name>[4Fe-4S] cluster</name>
        <dbReference type="ChEBI" id="CHEBI:49883"/>
        <label>1</label>
    </ligand>
</feature>
<keyword evidence="9 14" id="KW-0411">Iron-sulfur</keyword>
<comment type="subcellular location">
    <subcellularLocation>
        <location evidence="14">Cytoplasm</location>
    </subcellularLocation>
</comment>
<dbReference type="SFLD" id="SFLDG01061">
    <property type="entry name" value="methylthiotransferase"/>
    <property type="match status" value="1"/>
</dbReference>
<dbReference type="GO" id="GO:0046872">
    <property type="term" value="F:metal ion binding"/>
    <property type="evidence" value="ECO:0007669"/>
    <property type="project" value="UniProtKB-KW"/>
</dbReference>
<comment type="similarity">
    <text evidence="14">Belongs to the methylthiotransferase family. MiaB subfamily.</text>
</comment>
<keyword evidence="8 14" id="KW-0408">Iron</keyword>
<dbReference type="InterPro" id="IPR058240">
    <property type="entry name" value="rSAM_sf"/>
</dbReference>
<keyword evidence="2 14" id="KW-0004">4Fe-4S</keyword>
<feature type="domain" description="MTTase N-terminal" evidence="16">
    <location>
        <begin position="45"/>
        <end position="162"/>
    </location>
</feature>
<dbReference type="InterPro" id="IPR006638">
    <property type="entry name" value="Elp3/MiaA/NifB-like_rSAM"/>
</dbReference>
<evidence type="ECO:0000256" key="3">
    <source>
        <dbReference type="ARBA" id="ARBA00022490"/>
    </source>
</evidence>
<dbReference type="GO" id="GO:0005829">
    <property type="term" value="C:cytosol"/>
    <property type="evidence" value="ECO:0007669"/>
    <property type="project" value="TreeGrafter"/>
</dbReference>
<dbReference type="AlphaFoldDB" id="A0A2K8L6R8"/>
<dbReference type="SMART" id="SM00729">
    <property type="entry name" value="Elp3"/>
    <property type="match status" value="1"/>
</dbReference>
<evidence type="ECO:0000256" key="13">
    <source>
        <dbReference type="ARBA" id="ARBA00052587"/>
    </source>
</evidence>
<dbReference type="InterPro" id="IPR006463">
    <property type="entry name" value="MiaB_methiolase"/>
</dbReference>
<sequence>MVSGKSIVRFNATSKRCAIKLPALDRHSSLRRLMKTETKKIESLDTLFIRTYGCQMNEYDSGRMADMMKQAYGLRLVPTPDQADVILMNTCSVREKAEEKVYSELGRYKKLKEKRPDMIIGVGGCVGQQEGERIQQRAPYVDVVFGPQTYHRLPEMIKEIRRDRVCLTEIDMPEIEKFDHLPKAESHGVSGYVTIMEGCDKFCTFCVVPYTRGPEISRPVDDIIEECRQLLDGGAVEINLLGQNVNAYRGDGPDGEEWDFTMLLYAVAELDGLKRLRFTTSHPMEMTSELCVAFAEIPQLMPYLHLPVQSGSDRMLKMMHRGHDRETYFRIIEELRSHCPDIALSSDFIVGYPGESEEDFEATLDLVRRVVFDSAYCFKYSPRPGTPAAKSEDSVSEDVKDIRLQRLLALMREQAREGMQRQVGKIIDVLVEKEGRNPGDMAGRTPDFRIVHFKGQMRQIGQIMPMRIIEAYGQSLRGELIITDG</sequence>
<dbReference type="InterPro" id="IPR002792">
    <property type="entry name" value="TRAM_dom"/>
</dbReference>
<dbReference type="PANTHER" id="PTHR43020">
    <property type="entry name" value="CDK5 REGULATORY SUBUNIT-ASSOCIATED PROTEIN 1"/>
    <property type="match status" value="1"/>
</dbReference>
<dbReference type="InterPro" id="IPR020612">
    <property type="entry name" value="Methylthiotransferase_CS"/>
</dbReference>
<evidence type="ECO:0000313" key="18">
    <source>
        <dbReference type="EMBL" id="ATX83008.1"/>
    </source>
</evidence>
<feature type="binding site" evidence="14">
    <location>
        <position position="203"/>
    </location>
    <ligand>
        <name>[4Fe-4S] cluster</name>
        <dbReference type="ChEBI" id="CHEBI:49883"/>
        <label>2</label>
        <note>4Fe-4S-S-AdoMet</note>
    </ligand>
</feature>
<dbReference type="Gene3D" id="3.40.50.12160">
    <property type="entry name" value="Methylthiotransferase, N-terminal domain"/>
    <property type="match status" value="1"/>
</dbReference>
<dbReference type="NCBIfam" id="TIGR00089">
    <property type="entry name" value="MiaB/RimO family radical SAM methylthiotransferase"/>
    <property type="match status" value="1"/>
</dbReference>
<keyword evidence="4 14" id="KW-0808">Transferase</keyword>
<keyword evidence="19" id="KW-1185">Reference proteome</keyword>
<dbReference type="FunFam" id="3.80.30.20:FF:000001">
    <property type="entry name" value="tRNA-2-methylthio-N(6)-dimethylallyladenosine synthase 2"/>
    <property type="match status" value="1"/>
</dbReference>
<accession>A0A2K8L6R8</accession>
<feature type="binding site" evidence="14">
    <location>
        <position position="125"/>
    </location>
    <ligand>
        <name>[4Fe-4S] cluster</name>
        <dbReference type="ChEBI" id="CHEBI:49883"/>
        <label>1</label>
    </ligand>
</feature>
<feature type="binding site" evidence="14">
    <location>
        <position position="206"/>
    </location>
    <ligand>
        <name>[4Fe-4S] cluster</name>
        <dbReference type="ChEBI" id="CHEBI:49883"/>
        <label>2</label>
        <note>4Fe-4S-S-AdoMet</note>
    </ligand>
</feature>
<dbReference type="PROSITE" id="PS51449">
    <property type="entry name" value="MTTASE_N"/>
    <property type="match status" value="1"/>
</dbReference>
<evidence type="ECO:0000256" key="12">
    <source>
        <dbReference type="ARBA" id="ARBA00052380"/>
    </source>
</evidence>
<dbReference type="InterPro" id="IPR038135">
    <property type="entry name" value="Methylthiotransferase_N_sf"/>
</dbReference>
<evidence type="ECO:0000256" key="4">
    <source>
        <dbReference type="ARBA" id="ARBA00022679"/>
    </source>
</evidence>
<comment type="subunit">
    <text evidence="14">Monomer.</text>
</comment>
<dbReference type="HAMAP" id="MF_01864">
    <property type="entry name" value="tRNA_metthiotr_MiaB"/>
    <property type="match status" value="1"/>
</dbReference>
<feature type="binding site" evidence="14">
    <location>
        <position position="54"/>
    </location>
    <ligand>
        <name>[4Fe-4S] cluster</name>
        <dbReference type="ChEBI" id="CHEBI:49883"/>
        <label>1</label>
    </ligand>
</feature>
<evidence type="ECO:0000259" key="15">
    <source>
        <dbReference type="PROSITE" id="PS50926"/>
    </source>
</evidence>
<dbReference type="PROSITE" id="PS51918">
    <property type="entry name" value="RADICAL_SAM"/>
    <property type="match status" value="1"/>
</dbReference>
<comment type="cofactor">
    <cofactor evidence="14">
        <name>[4Fe-4S] cluster</name>
        <dbReference type="ChEBI" id="CHEBI:49883"/>
    </cofactor>
    <text evidence="14">Binds 2 [4Fe-4S] clusters. One cluster is coordinated with 3 cysteines and an exchangeable S-adenosyl-L-methionine.</text>
</comment>
<keyword evidence="5 14" id="KW-0949">S-adenosyl-L-methionine</keyword>
<evidence type="ECO:0000256" key="1">
    <source>
        <dbReference type="ARBA" id="ARBA00003234"/>
    </source>
</evidence>
<evidence type="ECO:0000256" key="8">
    <source>
        <dbReference type="ARBA" id="ARBA00023004"/>
    </source>
</evidence>
<dbReference type="Pfam" id="PF04055">
    <property type="entry name" value="Radical_SAM"/>
    <property type="match status" value="1"/>
</dbReference>
<dbReference type="GO" id="GO:0051539">
    <property type="term" value="F:4 iron, 4 sulfur cluster binding"/>
    <property type="evidence" value="ECO:0007669"/>
    <property type="project" value="UniProtKB-UniRule"/>
</dbReference>
<comment type="catalytic activity">
    <reaction evidence="13">
        <text>N(6)-dimethylallyladenosine(37) in tRNA + (sulfur carrier)-SH + AH2 + 2 S-adenosyl-L-methionine = 2-methylsulfanyl-N(6)-dimethylallyladenosine(37) in tRNA + (sulfur carrier)-H + 5'-deoxyadenosine + L-methionine + A + S-adenosyl-L-homocysteine + 2 H(+)</text>
        <dbReference type="Rhea" id="RHEA:37067"/>
        <dbReference type="Rhea" id="RHEA-COMP:10375"/>
        <dbReference type="Rhea" id="RHEA-COMP:10376"/>
        <dbReference type="Rhea" id="RHEA-COMP:14737"/>
        <dbReference type="Rhea" id="RHEA-COMP:14739"/>
        <dbReference type="ChEBI" id="CHEBI:13193"/>
        <dbReference type="ChEBI" id="CHEBI:15378"/>
        <dbReference type="ChEBI" id="CHEBI:17319"/>
        <dbReference type="ChEBI" id="CHEBI:17499"/>
        <dbReference type="ChEBI" id="CHEBI:29917"/>
        <dbReference type="ChEBI" id="CHEBI:57844"/>
        <dbReference type="ChEBI" id="CHEBI:57856"/>
        <dbReference type="ChEBI" id="CHEBI:59789"/>
        <dbReference type="ChEBI" id="CHEBI:64428"/>
        <dbReference type="ChEBI" id="CHEBI:74415"/>
        <dbReference type="ChEBI" id="CHEBI:74417"/>
        <dbReference type="EC" id="2.8.4.3"/>
    </reaction>
    <physiologicalReaction direction="left-to-right" evidence="13">
        <dbReference type="Rhea" id="RHEA:37068"/>
    </physiologicalReaction>
</comment>
<dbReference type="InterPro" id="IPR007197">
    <property type="entry name" value="rSAM"/>
</dbReference>
<comment type="function">
    <text evidence="1 14">Catalyzes the methylthiolation of N6-(dimethylallyl)adenosine (i(6)A), leading to the formation of 2-methylthio-N6-(dimethylallyl)adenosine (ms(2)i(6)A) at position 37 in tRNAs that read codons beginning with uridine.</text>
</comment>
<feature type="domain" description="Radical SAM core" evidence="17">
    <location>
        <begin position="185"/>
        <end position="417"/>
    </location>
</feature>